<dbReference type="EMBL" id="BQNB010020562">
    <property type="protein sequence ID" value="GJT97283.1"/>
    <property type="molecule type" value="Genomic_DNA"/>
</dbReference>
<feature type="compositionally biased region" description="Acidic residues" evidence="1">
    <location>
        <begin position="116"/>
        <end position="133"/>
    </location>
</feature>
<proteinExistence type="predicted"/>
<keyword evidence="3" id="KW-1185">Reference proteome</keyword>
<reference evidence="2" key="2">
    <citation type="submission" date="2022-01" db="EMBL/GenBank/DDBJ databases">
        <authorList>
            <person name="Yamashiro T."/>
            <person name="Shiraishi A."/>
            <person name="Satake H."/>
            <person name="Nakayama K."/>
        </authorList>
    </citation>
    <scope>NUCLEOTIDE SEQUENCE</scope>
</reference>
<sequence>MDKHHWGSDTCSRSNKYFKKTWAVPENPRDNEQICGMKGNQSLIVAKVQLHTWNKGLINESLIVKVMGKEFKVNIIEEVGGIIEVEWEDEDNESDNENMSMEMSKKEEKDDMMLSENDDESSEDESQLDEEEGGGGFEHEF</sequence>
<feature type="compositionally biased region" description="Acidic residues" evidence="1">
    <location>
        <begin position="87"/>
        <end position="96"/>
    </location>
</feature>
<reference evidence="2" key="1">
    <citation type="journal article" date="2022" name="Int. J. Mol. Sci.">
        <title>Draft Genome of Tanacetum Coccineum: Genomic Comparison of Closely Related Tanacetum-Family Plants.</title>
        <authorList>
            <person name="Yamashiro T."/>
            <person name="Shiraishi A."/>
            <person name="Nakayama K."/>
            <person name="Satake H."/>
        </authorList>
    </citation>
    <scope>NUCLEOTIDE SEQUENCE</scope>
</reference>
<dbReference type="Proteomes" id="UP001151760">
    <property type="component" value="Unassembled WGS sequence"/>
</dbReference>
<evidence type="ECO:0000313" key="2">
    <source>
        <dbReference type="EMBL" id="GJT97283.1"/>
    </source>
</evidence>
<protein>
    <submittedName>
        <fullName evidence="2">Uncharacterized protein</fullName>
    </submittedName>
</protein>
<organism evidence="2 3">
    <name type="scientific">Tanacetum coccineum</name>
    <dbReference type="NCBI Taxonomy" id="301880"/>
    <lineage>
        <taxon>Eukaryota</taxon>
        <taxon>Viridiplantae</taxon>
        <taxon>Streptophyta</taxon>
        <taxon>Embryophyta</taxon>
        <taxon>Tracheophyta</taxon>
        <taxon>Spermatophyta</taxon>
        <taxon>Magnoliopsida</taxon>
        <taxon>eudicotyledons</taxon>
        <taxon>Gunneridae</taxon>
        <taxon>Pentapetalae</taxon>
        <taxon>asterids</taxon>
        <taxon>campanulids</taxon>
        <taxon>Asterales</taxon>
        <taxon>Asteraceae</taxon>
        <taxon>Asteroideae</taxon>
        <taxon>Anthemideae</taxon>
        <taxon>Anthemidinae</taxon>
        <taxon>Tanacetum</taxon>
    </lineage>
</organism>
<accession>A0ABQ5ID13</accession>
<evidence type="ECO:0000313" key="3">
    <source>
        <dbReference type="Proteomes" id="UP001151760"/>
    </source>
</evidence>
<feature type="region of interest" description="Disordered" evidence="1">
    <location>
        <begin position="87"/>
        <end position="141"/>
    </location>
</feature>
<feature type="compositionally biased region" description="Basic and acidic residues" evidence="1">
    <location>
        <begin position="103"/>
        <end position="112"/>
    </location>
</feature>
<name>A0ABQ5ID13_9ASTR</name>
<gene>
    <name evidence="2" type="ORF">Tco_1092801</name>
</gene>
<comment type="caution">
    <text evidence="2">The sequence shown here is derived from an EMBL/GenBank/DDBJ whole genome shotgun (WGS) entry which is preliminary data.</text>
</comment>
<evidence type="ECO:0000256" key="1">
    <source>
        <dbReference type="SAM" id="MobiDB-lite"/>
    </source>
</evidence>